<evidence type="ECO:0000256" key="1">
    <source>
        <dbReference type="SAM" id="Phobius"/>
    </source>
</evidence>
<dbReference type="OrthoDB" id="9806195at2"/>
<evidence type="ECO:0000313" key="3">
    <source>
        <dbReference type="Proteomes" id="UP000267268"/>
    </source>
</evidence>
<dbReference type="EMBL" id="CP034562">
    <property type="protein sequence ID" value="AZQ61065.1"/>
    <property type="molecule type" value="Genomic_DNA"/>
</dbReference>
<feature type="transmembrane region" description="Helical" evidence="1">
    <location>
        <begin position="179"/>
        <end position="196"/>
    </location>
</feature>
<organism evidence="2 3">
    <name type="scientific">Flammeovirga pectinis</name>
    <dbReference type="NCBI Taxonomy" id="2494373"/>
    <lineage>
        <taxon>Bacteria</taxon>
        <taxon>Pseudomonadati</taxon>
        <taxon>Bacteroidota</taxon>
        <taxon>Cytophagia</taxon>
        <taxon>Cytophagales</taxon>
        <taxon>Flammeovirgaceae</taxon>
        <taxon>Flammeovirga</taxon>
    </lineage>
</organism>
<reference evidence="2 3" key="1">
    <citation type="submission" date="2018-12" db="EMBL/GenBank/DDBJ databases">
        <title>Flammeovirga pectinis sp. nov., isolated from the gut of the Korean scallop, Patinopecten yessoensis.</title>
        <authorList>
            <person name="Bae J.-W."/>
            <person name="Jeong Y.-S."/>
            <person name="Kang W."/>
        </authorList>
    </citation>
    <scope>NUCLEOTIDE SEQUENCE [LARGE SCALE GENOMIC DNA]</scope>
    <source>
        <strain evidence="2 3">L12M1</strain>
    </source>
</reference>
<accession>A0A3Q9FNI7</accession>
<sequence length="476" mass="55356">MNLYKLHRKLSLIALFPLLAWTLSGVMHPLMSNLKPKVNQRLIANQNIKNTDETILSVAEIMALNNWTTIQSYRFINYDSSLYYQFKIAEKNCYINAITGKILRDGDIQYATYLAGLYSNEVASKIEGITIQENFSNEYVKIARILPVYKIQYKRMDGLRVFIDVNSDRMTYATNSIRSFFQAFFLWAHSWTFLGFNQTFRLMILGFFVLITFLAGVTGILVYTKFRKTYQHQNIERIPWQRRMHRILGIGLSFTLLLFATSAFMHMLPKYTALDKASFVSRTSFSIDEMTFNTHFIEENWVNHQPVKIEGKVYCQFHFKQGRGIIKKYFDVFSGKELIDGDSIYAVNLAKQYSGLLTVKSISEIKKFENEYGFINKLLPVQKVQFSGVGNPRWYIDTSSSFVGAIIEDKSALSGFIFAYFHKYHVLDFLGKGLRDTILILFALGNFIVSLLGFWMYINTKKVVKKQKQKRQELVY</sequence>
<dbReference type="AlphaFoldDB" id="A0A3Q9FNI7"/>
<keyword evidence="1" id="KW-0812">Transmembrane</keyword>
<dbReference type="InterPro" id="IPR005625">
    <property type="entry name" value="PepSY-ass_TM"/>
</dbReference>
<feature type="transmembrane region" description="Helical" evidence="1">
    <location>
        <begin position="12"/>
        <end position="31"/>
    </location>
</feature>
<keyword evidence="1" id="KW-1133">Transmembrane helix</keyword>
<proteinExistence type="predicted"/>
<name>A0A3Q9FNI7_9BACT</name>
<dbReference type="RefSeq" id="WP_126611127.1">
    <property type="nucleotide sequence ID" value="NZ_CP034562.1"/>
</dbReference>
<evidence type="ECO:0000313" key="2">
    <source>
        <dbReference type="EMBL" id="AZQ61065.1"/>
    </source>
</evidence>
<gene>
    <name evidence="2" type="ORF">EI427_02180</name>
</gene>
<feature type="transmembrane region" description="Helical" evidence="1">
    <location>
        <begin position="202"/>
        <end position="226"/>
    </location>
</feature>
<feature type="transmembrane region" description="Helical" evidence="1">
    <location>
        <begin position="247"/>
        <end position="268"/>
    </location>
</feature>
<dbReference type="Pfam" id="PF03929">
    <property type="entry name" value="PepSY_TM"/>
    <property type="match status" value="1"/>
</dbReference>
<dbReference type="KEGG" id="fll:EI427_02180"/>
<protein>
    <submittedName>
        <fullName evidence="2">PepSY domain-containing protein</fullName>
    </submittedName>
</protein>
<keyword evidence="3" id="KW-1185">Reference proteome</keyword>
<feature type="transmembrane region" description="Helical" evidence="1">
    <location>
        <begin position="438"/>
        <end position="458"/>
    </location>
</feature>
<keyword evidence="1" id="KW-0472">Membrane</keyword>
<dbReference type="Proteomes" id="UP000267268">
    <property type="component" value="Chromosome 1"/>
</dbReference>